<feature type="region of interest" description="Disordered" evidence="1">
    <location>
        <begin position="17"/>
        <end position="74"/>
    </location>
</feature>
<dbReference type="OrthoDB" id="4356994at2759"/>
<reference evidence="2 3" key="1">
    <citation type="submission" date="2020-01" db="EMBL/GenBank/DDBJ databases">
        <title>Identification and distribution of gene clusters putatively required for synthesis of sphingolipid metabolism inhibitors in phylogenetically diverse species of the filamentous fungus Fusarium.</title>
        <authorList>
            <person name="Kim H.-S."/>
            <person name="Busman M."/>
            <person name="Brown D.W."/>
            <person name="Divon H."/>
            <person name="Uhlig S."/>
            <person name="Proctor R.H."/>
        </authorList>
    </citation>
    <scope>NUCLEOTIDE SEQUENCE [LARGE SCALE GENOMIC DNA]</scope>
    <source>
        <strain evidence="2 3">NRRL 13308</strain>
    </source>
</reference>
<dbReference type="EMBL" id="JAADJF010000446">
    <property type="protein sequence ID" value="KAF4417224.1"/>
    <property type="molecule type" value="Genomic_DNA"/>
</dbReference>
<evidence type="ECO:0008006" key="4">
    <source>
        <dbReference type="Google" id="ProtNLM"/>
    </source>
</evidence>
<dbReference type="PANTHER" id="PTHR47785">
    <property type="entry name" value="ZN(II)2CYS6 TRANSCRIPTION FACTOR (EUROFUNG)-RELATED-RELATED"/>
    <property type="match status" value="1"/>
</dbReference>
<dbReference type="InterPro" id="IPR053181">
    <property type="entry name" value="EcdB-like_regulator"/>
</dbReference>
<accession>A0A8H4JBG3</accession>
<comment type="caution">
    <text evidence="2">The sequence shown here is derived from an EMBL/GenBank/DDBJ whole genome shotgun (WGS) entry which is preliminary data.</text>
</comment>
<dbReference type="AlphaFoldDB" id="A0A8H4JBG3"/>
<name>A0A8H4JBG3_9HYPO</name>
<evidence type="ECO:0000313" key="3">
    <source>
        <dbReference type="Proteomes" id="UP000536711"/>
    </source>
</evidence>
<protein>
    <recommendedName>
        <fullName evidence="4">Transcription factor domain-containing protein</fullName>
    </recommendedName>
</protein>
<dbReference type="PANTHER" id="PTHR47785:SF5">
    <property type="entry name" value="ZN(II)2CYS6 TRANSCRIPTION FACTOR (EUROFUNG)"/>
    <property type="match status" value="1"/>
</dbReference>
<proteinExistence type="predicted"/>
<keyword evidence="3" id="KW-1185">Reference proteome</keyword>
<dbReference type="Proteomes" id="UP000536711">
    <property type="component" value="Unassembled WGS sequence"/>
</dbReference>
<dbReference type="CDD" id="cd12148">
    <property type="entry name" value="fungal_TF_MHR"/>
    <property type="match status" value="1"/>
</dbReference>
<gene>
    <name evidence="2" type="ORF">FACUT_12368</name>
</gene>
<evidence type="ECO:0000313" key="2">
    <source>
        <dbReference type="EMBL" id="KAF4417224.1"/>
    </source>
</evidence>
<evidence type="ECO:0000256" key="1">
    <source>
        <dbReference type="SAM" id="MobiDB-lite"/>
    </source>
</evidence>
<organism evidence="2 3">
    <name type="scientific">Fusarium acutatum</name>
    <dbReference type="NCBI Taxonomy" id="78861"/>
    <lineage>
        <taxon>Eukaryota</taxon>
        <taxon>Fungi</taxon>
        <taxon>Dikarya</taxon>
        <taxon>Ascomycota</taxon>
        <taxon>Pezizomycotina</taxon>
        <taxon>Sordariomycetes</taxon>
        <taxon>Hypocreomycetidae</taxon>
        <taxon>Hypocreales</taxon>
        <taxon>Nectriaceae</taxon>
        <taxon>Fusarium</taxon>
        <taxon>Fusarium fujikuroi species complex</taxon>
    </lineage>
</organism>
<sequence>MSWNVLREPIARCGQHGHRATYRNELRPIPDGDSETPGPSPSIKAEFSSPDVTAESFDPDQLMSDDLPVDSTPESTSLTASLIRNYVVNIHSKSPILDLDFLKDLEDRLLKDSELQNWPVQKALPTGLHPPDMAILLLVLALGEVSARTAPEKQPLGQYHYITLALPWLGVTAFNNGSPIKDLQAQLLLASYQMWILKPWKAWCFVETAAAKAETMLLRYPDILEQKLSHRVLWAIAKMQLELTEEIYPHLGLLKSGRLGHLIQSTPIPPPPPQPFEWPSIGSQLDTDTWYYYLAETSSRRLVERIKAELYNEESAGSSVTSSYPLACEFERQINEWMSSLPADLRVASQRFSEFSPGTIETLEQSIKQRMRKVLVDRQGQLMMLVFRPFLAALADTHSDTYESGASTDALLKGTAKYLYYTMKFLHQQSEQPVRHYGCWLLARNVWSAAISLIAACHLPDIVRYMDTADPEIQNFNSTSPMSQGSAMPSICGGLFTQRALDACQDAYR</sequence>